<keyword evidence="13" id="KW-1185">Reference proteome</keyword>
<dbReference type="Pfam" id="PF02092">
    <property type="entry name" value="tRNA_synt_2f"/>
    <property type="match status" value="1"/>
</dbReference>
<dbReference type="AlphaFoldDB" id="D3EN64"/>
<dbReference type="SUPFAM" id="SSF109604">
    <property type="entry name" value="HD-domain/PDEase-like"/>
    <property type="match status" value="1"/>
</dbReference>
<dbReference type="GO" id="GO:0006426">
    <property type="term" value="P:glycyl-tRNA aminoacylation"/>
    <property type="evidence" value="ECO:0007669"/>
    <property type="project" value="UniProtKB-UniRule"/>
</dbReference>
<evidence type="ECO:0000256" key="5">
    <source>
        <dbReference type="ARBA" id="ARBA00022741"/>
    </source>
</evidence>
<dbReference type="InterPro" id="IPR006194">
    <property type="entry name" value="Gly-tRNA-synth_heterodimer"/>
</dbReference>
<evidence type="ECO:0000256" key="7">
    <source>
        <dbReference type="ARBA" id="ARBA00022917"/>
    </source>
</evidence>
<dbReference type="GO" id="GO:0004814">
    <property type="term" value="F:arginine-tRNA ligase activity"/>
    <property type="evidence" value="ECO:0007669"/>
    <property type="project" value="InterPro"/>
</dbReference>
<comment type="subcellular location">
    <subcellularLocation>
        <location evidence="1 10">Cytoplasm</location>
    </subcellularLocation>
</comment>
<dbReference type="Proteomes" id="UP000001405">
    <property type="component" value="Chromosome"/>
</dbReference>
<keyword evidence="7 10" id="KW-0648">Protein biosynthesis</keyword>
<dbReference type="OrthoDB" id="9775440at2"/>
<dbReference type="NCBIfam" id="TIGR00211">
    <property type="entry name" value="glyS"/>
    <property type="match status" value="1"/>
</dbReference>
<dbReference type="HOGENOM" id="CLU_007220_2_2_3"/>
<dbReference type="PANTHER" id="PTHR30075">
    <property type="entry name" value="GLYCYL-TRNA SYNTHETASE"/>
    <property type="match status" value="1"/>
</dbReference>
<protein>
    <recommendedName>
        <fullName evidence="10">Glycine--tRNA ligase beta subunit</fullName>
        <ecNumber evidence="10">6.1.1.14</ecNumber>
    </recommendedName>
    <alternativeName>
        <fullName evidence="10">Glycyl-tRNA synthetase beta subunit</fullName>
        <shortName evidence="10">GlyRS</shortName>
    </alternativeName>
</protein>
<comment type="catalytic activity">
    <reaction evidence="9 10">
        <text>tRNA(Gly) + glycine + ATP = glycyl-tRNA(Gly) + AMP + diphosphate</text>
        <dbReference type="Rhea" id="RHEA:16013"/>
        <dbReference type="Rhea" id="RHEA-COMP:9664"/>
        <dbReference type="Rhea" id="RHEA-COMP:9683"/>
        <dbReference type="ChEBI" id="CHEBI:30616"/>
        <dbReference type="ChEBI" id="CHEBI:33019"/>
        <dbReference type="ChEBI" id="CHEBI:57305"/>
        <dbReference type="ChEBI" id="CHEBI:78442"/>
        <dbReference type="ChEBI" id="CHEBI:78522"/>
        <dbReference type="ChEBI" id="CHEBI:456215"/>
        <dbReference type="EC" id="6.1.1.14"/>
    </reaction>
</comment>
<dbReference type="GO" id="GO:0004820">
    <property type="term" value="F:glycine-tRNA ligase activity"/>
    <property type="evidence" value="ECO:0007669"/>
    <property type="project" value="UniProtKB-UniRule"/>
</dbReference>
<evidence type="ECO:0000256" key="10">
    <source>
        <dbReference type="HAMAP-Rule" id="MF_00255"/>
    </source>
</evidence>
<dbReference type="Pfam" id="PF05746">
    <property type="entry name" value="DALR_1"/>
    <property type="match status" value="1"/>
</dbReference>
<dbReference type="PROSITE" id="PS50861">
    <property type="entry name" value="AA_TRNA_LIGASE_II_GLYAB"/>
    <property type="match status" value="1"/>
</dbReference>
<dbReference type="KEGG" id="cyu:UCYN_01650"/>
<dbReference type="STRING" id="1453429.UCYN_01650"/>
<evidence type="ECO:0000256" key="9">
    <source>
        <dbReference type="ARBA" id="ARBA00047937"/>
    </source>
</evidence>
<evidence type="ECO:0000256" key="1">
    <source>
        <dbReference type="ARBA" id="ARBA00004496"/>
    </source>
</evidence>
<dbReference type="InterPro" id="IPR008909">
    <property type="entry name" value="DALR_anticod-bd"/>
</dbReference>
<comment type="subunit">
    <text evidence="10">Tetramer of two alpha and two beta subunits.</text>
</comment>
<evidence type="ECO:0000256" key="3">
    <source>
        <dbReference type="ARBA" id="ARBA00022490"/>
    </source>
</evidence>
<gene>
    <name evidence="10" type="primary">glyS</name>
    <name evidence="12" type="ordered locus">UCYN_01650</name>
</gene>
<dbReference type="HAMAP" id="MF_00255">
    <property type="entry name" value="Gly_tRNA_synth_beta"/>
    <property type="match status" value="1"/>
</dbReference>
<dbReference type="RefSeq" id="WP_012953579.1">
    <property type="nucleotide sequence ID" value="NC_013771.1"/>
</dbReference>
<dbReference type="PATRIC" id="fig|713887.8.peg.152"/>
<evidence type="ECO:0000313" key="13">
    <source>
        <dbReference type="Proteomes" id="UP000001405"/>
    </source>
</evidence>
<organism evidence="13">
    <name type="scientific">Atelocyanobacterium thalassa (isolate ALOHA)</name>
    <dbReference type="NCBI Taxonomy" id="1453429"/>
    <lineage>
        <taxon>Bacteria</taxon>
        <taxon>Bacillati</taxon>
        <taxon>Cyanobacteriota</taxon>
        <taxon>Cyanophyceae</taxon>
        <taxon>Oscillatoriophycideae</taxon>
        <taxon>Chroococcales</taxon>
        <taxon>Aphanothecaceae</taxon>
        <taxon>Candidatus Atelocyanobacterium</taxon>
        <taxon>Candidatus Atelocyanobacterium thalassae</taxon>
    </lineage>
</organism>
<keyword evidence="4 10" id="KW-0436">Ligase</keyword>
<dbReference type="PANTHER" id="PTHR30075:SF2">
    <property type="entry name" value="GLYCINE--TRNA LIGASE, CHLOROPLASTIC_MITOCHONDRIAL 2"/>
    <property type="match status" value="1"/>
</dbReference>
<dbReference type="GO" id="GO:0005829">
    <property type="term" value="C:cytosol"/>
    <property type="evidence" value="ECO:0007669"/>
    <property type="project" value="TreeGrafter"/>
</dbReference>
<evidence type="ECO:0000256" key="2">
    <source>
        <dbReference type="ARBA" id="ARBA00008226"/>
    </source>
</evidence>
<evidence type="ECO:0000259" key="11">
    <source>
        <dbReference type="Pfam" id="PF05746"/>
    </source>
</evidence>
<dbReference type="EC" id="6.1.1.14" evidence="10"/>
<feature type="domain" description="DALR anticodon binding" evidence="11">
    <location>
        <begin position="616"/>
        <end position="697"/>
    </location>
</feature>
<keyword evidence="8 10" id="KW-0030">Aminoacyl-tRNA synthetase</keyword>
<accession>D3EN64</accession>
<keyword evidence="5 10" id="KW-0547">Nucleotide-binding</keyword>
<sequence length="712" mass="80129">MIFLLEIGTEELPTSFVDRAINQWKQIIPTSLKKNFLSSESIFVYGTPRRLAVIITGLLDKQTDRNELIKGPSVKAAFTEGKPTIALEGFLRKQNVEIEALEIRSTKKGECVFVDKKIQGIKTTEILPELINAWIGGLEGKRFMKWGNGDFKFSRPIRWIVSLCDSQILPIKIENGDSVITSSSFSYGHRVLRPGPINIPHAASYVDILKSAYVEVDPARRYNIIENDIKTIAENAKGVIDTSHELLKEVVNLVEYPTAILGTFNEEFLELPDEVIKTVMIKHQRYFPIKKISSNQLLSQFISISNGDPSKSTIITQGNEKVLKARLSDAQFFYASDSNQSLSSYLPKLENVTFQKELGSIRNKVDRIINISKQVSNQLQFTPQQIEEVLRTALLCKADLVTQMVYEFPELQGIMGQKYALVSGELEIVAQGIFDHYLPRGHDDQMPKSLTGIVVGIADRLDTLIGIFGLGMIPTGSSDPFGLRRAANAIISIAWGSQLSINLSGLISEGCQSFLLNNPEQKSPLKSLRNFFAQRIQSLLQDEMGIDYDLVNAVLGDVESEYIERAFQDITDLKKRAQFLQNIRNNGILEKVYQTINRSTRLAKQGNLGYEEFSPSVIIDNNLFKKLSEQQLYDSLINLEPTINFVVTNKDYDLLMKGLINIIPLVDEFFDGKNSVLVMDENQKVKQNRLNLLGILRNYGRILADFGEIVKS</sequence>
<dbReference type="InterPro" id="IPR015944">
    <property type="entry name" value="Gly-tRNA-synth_bsu"/>
</dbReference>
<dbReference type="PRINTS" id="PR01045">
    <property type="entry name" value="TRNASYNTHGB"/>
</dbReference>
<evidence type="ECO:0000313" key="12">
    <source>
        <dbReference type="EMBL" id="ADB94914.1"/>
    </source>
</evidence>
<evidence type="ECO:0000256" key="6">
    <source>
        <dbReference type="ARBA" id="ARBA00022840"/>
    </source>
</evidence>
<dbReference type="GO" id="GO:0006420">
    <property type="term" value="P:arginyl-tRNA aminoacylation"/>
    <property type="evidence" value="ECO:0007669"/>
    <property type="project" value="InterPro"/>
</dbReference>
<evidence type="ECO:0000256" key="8">
    <source>
        <dbReference type="ARBA" id="ARBA00023146"/>
    </source>
</evidence>
<dbReference type="GO" id="GO:0005524">
    <property type="term" value="F:ATP binding"/>
    <property type="evidence" value="ECO:0007669"/>
    <property type="project" value="UniProtKB-UniRule"/>
</dbReference>
<name>D3EN64_ATETH</name>
<evidence type="ECO:0000256" key="4">
    <source>
        <dbReference type="ARBA" id="ARBA00022598"/>
    </source>
</evidence>
<keyword evidence="3 10" id="KW-0963">Cytoplasm</keyword>
<dbReference type="EMBL" id="CP001842">
    <property type="protein sequence ID" value="ADB94914.1"/>
    <property type="molecule type" value="Genomic_DNA"/>
</dbReference>
<keyword evidence="6 10" id="KW-0067">ATP-binding</keyword>
<comment type="similarity">
    <text evidence="2 10">Belongs to the class-II aminoacyl-tRNA synthetase family.</text>
</comment>
<reference evidence="12 13" key="1">
    <citation type="journal article" date="2010" name="Nature">
        <title>Metabolic streamlining in an open-ocean nitrogen-fixing cyanobacterium.</title>
        <authorList>
            <person name="Tripp H.J."/>
            <person name="Bench S.R."/>
            <person name="Turk K.A."/>
            <person name="Foster R.A."/>
            <person name="Desany B.A."/>
            <person name="Niazi F."/>
            <person name="Affourtit J.P."/>
            <person name="Zehr J.P."/>
        </authorList>
    </citation>
    <scope>NUCLEOTIDE SEQUENCE [LARGE SCALE GENOMIC DNA]</scope>
    <source>
        <strain evidence="13">ALOHA</strain>
    </source>
</reference>
<proteinExistence type="inferred from homology"/>